<accession>A0A6H5ILA8</accession>
<feature type="transmembrane region" description="Helical" evidence="7">
    <location>
        <begin position="376"/>
        <end position="397"/>
    </location>
</feature>
<reference evidence="9 10" key="1">
    <citation type="submission" date="2020-02" db="EMBL/GenBank/DDBJ databases">
        <authorList>
            <person name="Ferguson B K."/>
        </authorList>
    </citation>
    <scope>NUCLEOTIDE SEQUENCE [LARGE SCALE GENOMIC DNA]</scope>
</reference>
<dbReference type="PANTHER" id="PTHR31102">
    <property type="match status" value="1"/>
</dbReference>
<dbReference type="InterPro" id="IPR006153">
    <property type="entry name" value="Cation/H_exchanger_TM"/>
</dbReference>
<feature type="transmembrane region" description="Helical" evidence="7">
    <location>
        <begin position="232"/>
        <end position="250"/>
    </location>
</feature>
<feature type="transmembrane region" description="Helical" evidence="7">
    <location>
        <begin position="451"/>
        <end position="470"/>
    </location>
</feature>
<comment type="subcellular location">
    <subcellularLocation>
        <location evidence="1">Membrane</location>
        <topology evidence="1">Multi-pass membrane protein</topology>
    </subcellularLocation>
</comment>
<evidence type="ECO:0000256" key="1">
    <source>
        <dbReference type="ARBA" id="ARBA00004141"/>
    </source>
</evidence>
<evidence type="ECO:0000313" key="9">
    <source>
        <dbReference type="EMBL" id="CAB0038444.1"/>
    </source>
</evidence>
<dbReference type="Pfam" id="PF00999">
    <property type="entry name" value="Na_H_Exchanger"/>
    <property type="match status" value="1"/>
</dbReference>
<feature type="transmembrane region" description="Helical" evidence="7">
    <location>
        <begin position="502"/>
        <end position="521"/>
    </location>
</feature>
<evidence type="ECO:0000256" key="6">
    <source>
        <dbReference type="SAM" id="MobiDB-lite"/>
    </source>
</evidence>
<feature type="region of interest" description="Disordered" evidence="6">
    <location>
        <begin position="670"/>
        <end position="715"/>
    </location>
</feature>
<dbReference type="Proteomes" id="UP000479190">
    <property type="component" value="Unassembled WGS sequence"/>
</dbReference>
<keyword evidence="4 7" id="KW-1133">Transmembrane helix</keyword>
<evidence type="ECO:0000259" key="8">
    <source>
        <dbReference type="Pfam" id="PF00999"/>
    </source>
</evidence>
<dbReference type="InterPro" id="IPR038770">
    <property type="entry name" value="Na+/solute_symporter_sf"/>
</dbReference>
<feature type="transmembrane region" description="Helical" evidence="7">
    <location>
        <begin position="533"/>
        <end position="556"/>
    </location>
</feature>
<proteinExistence type="inferred from homology"/>
<feature type="compositionally biased region" description="Polar residues" evidence="6">
    <location>
        <begin position="702"/>
        <end position="714"/>
    </location>
</feature>
<dbReference type="GO" id="GO:0015297">
    <property type="term" value="F:antiporter activity"/>
    <property type="evidence" value="ECO:0007669"/>
    <property type="project" value="InterPro"/>
</dbReference>
<evidence type="ECO:0000256" key="5">
    <source>
        <dbReference type="ARBA" id="ARBA00023136"/>
    </source>
</evidence>
<feature type="compositionally biased region" description="Gly residues" evidence="6">
    <location>
        <begin position="676"/>
        <end position="685"/>
    </location>
</feature>
<feature type="transmembrane region" description="Helical" evidence="7">
    <location>
        <begin position="409"/>
        <end position="431"/>
    </location>
</feature>
<feature type="transmembrane region" description="Helical" evidence="7">
    <location>
        <begin position="568"/>
        <end position="588"/>
    </location>
</feature>
<evidence type="ECO:0000256" key="7">
    <source>
        <dbReference type="SAM" id="Phobius"/>
    </source>
</evidence>
<comment type="similarity">
    <text evidence="2">Belongs to the monovalent cation:proton antiporter 1 (CPA1) transporter (TC 2.A.36) family.</text>
</comment>
<feature type="transmembrane region" description="Helical" evidence="7">
    <location>
        <begin position="477"/>
        <end position="496"/>
    </location>
</feature>
<feature type="domain" description="Cation/H+ exchanger transmembrane" evidence="8">
    <location>
        <begin position="269"/>
        <end position="651"/>
    </location>
</feature>
<name>A0A6H5ILA8_9HYME</name>
<evidence type="ECO:0000313" key="10">
    <source>
        <dbReference type="Proteomes" id="UP000479190"/>
    </source>
</evidence>
<dbReference type="InterPro" id="IPR051843">
    <property type="entry name" value="CPA1_transporter"/>
</dbReference>
<keyword evidence="3 7" id="KW-0812">Transmembrane</keyword>
<dbReference type="GO" id="GO:0016020">
    <property type="term" value="C:membrane"/>
    <property type="evidence" value="ECO:0007669"/>
    <property type="project" value="UniProtKB-SubCell"/>
</dbReference>
<keyword evidence="10" id="KW-1185">Reference proteome</keyword>
<protein>
    <recommendedName>
        <fullName evidence="8">Cation/H+ exchanger transmembrane domain-containing protein</fullName>
    </recommendedName>
</protein>
<keyword evidence="5 7" id="KW-0472">Membrane</keyword>
<dbReference type="PANTHER" id="PTHR31102:SF1">
    <property type="entry name" value="CATION_H+ EXCHANGER DOMAIN-CONTAINING PROTEIN"/>
    <property type="match status" value="1"/>
</dbReference>
<dbReference type="OrthoDB" id="423807at2759"/>
<evidence type="ECO:0000256" key="2">
    <source>
        <dbReference type="ARBA" id="ARBA00007367"/>
    </source>
</evidence>
<feature type="transmembrane region" description="Helical" evidence="7">
    <location>
        <begin position="262"/>
        <end position="290"/>
    </location>
</feature>
<evidence type="ECO:0000256" key="3">
    <source>
        <dbReference type="ARBA" id="ARBA00022692"/>
    </source>
</evidence>
<dbReference type="GO" id="GO:1902600">
    <property type="term" value="P:proton transmembrane transport"/>
    <property type="evidence" value="ECO:0007669"/>
    <property type="project" value="InterPro"/>
</dbReference>
<dbReference type="Gene3D" id="1.20.1530.20">
    <property type="match status" value="1"/>
</dbReference>
<evidence type="ECO:0000256" key="4">
    <source>
        <dbReference type="ARBA" id="ARBA00022989"/>
    </source>
</evidence>
<gene>
    <name evidence="9" type="ORF">TBRA_LOCUS10225</name>
</gene>
<sequence length="811" mass="87168">MFIIMKGSDATLDEVALHENGHANGNSNGNSTTATAAALNNGTGHAHVKHRRVSISEQPHESLNGGNTTTTTTTTMIGNGGLENAAYDHGGGYHHDHDGNIVLTVGPQRKRSILHGSTSHSVPGSCENLHKYGNLYGNEDNSSAKHYFHHGHQHFVSGAPHHHALHRKRSAFSLTSSLREKIEYSEELERSWLYLFCTRCHGRGDPDAWEPAGWKKACPAPFCPSYRKFARVLCLLLLGLLLWGVVYSIAGPDAAPGGPLFGLAALCIVAHFAGWIVSLFNMPALIGMLLTGIVMQNTNMVNIEASGTYKPYMPLVANLRKIALVIILTRAGLDLDPAALKAMKITVPKIGLIPWFFEAGVVAIAGHYVLGLDLLWALLAASVVAAVSPAVVVPCLLRLRGKGYGVAKGIPTLIIAIAGIDDAASVAAFGILESVLFSTDSLTYKILQGPIAIFGGLGFGIVWGILSRYVPEKGDPFVIPMRVLMLLFGGLIAVFGSEAINLGGAGPLAVVAAAFVSAFMWSRDGWDIEDNPVATAFEIFWMIFEPILFALTGTQIRFEDFGGSIDVYQVIGCLLAAIVIRLIVTVGVSFGSRFNMKEKIFIALACMAKASVQAALAPVTLDRVLEKGLDSHAQGQAKLILVLCIMSILLTAPSGAILIMTTGPRLLTKTRAHPIGSGGHAGGPEGSQATTGGHAGPRYATYPSSTRCPRSTRWSCPRAPRASTAMAFQRSPIRPSLRAPTAAPRITDDDDDVLRRYRCSRVCFDRRRVALVTHTNQQQQWPLSGYTPFAHKHIIHKYTCTQGGITYAHYI</sequence>
<feature type="transmembrane region" description="Helical" evidence="7">
    <location>
        <begin position="639"/>
        <end position="661"/>
    </location>
</feature>
<dbReference type="EMBL" id="CADCXV010000906">
    <property type="protein sequence ID" value="CAB0038444.1"/>
    <property type="molecule type" value="Genomic_DNA"/>
</dbReference>
<organism evidence="9 10">
    <name type="scientific">Trichogramma brassicae</name>
    <dbReference type="NCBI Taxonomy" id="86971"/>
    <lineage>
        <taxon>Eukaryota</taxon>
        <taxon>Metazoa</taxon>
        <taxon>Ecdysozoa</taxon>
        <taxon>Arthropoda</taxon>
        <taxon>Hexapoda</taxon>
        <taxon>Insecta</taxon>
        <taxon>Pterygota</taxon>
        <taxon>Neoptera</taxon>
        <taxon>Endopterygota</taxon>
        <taxon>Hymenoptera</taxon>
        <taxon>Apocrita</taxon>
        <taxon>Proctotrupomorpha</taxon>
        <taxon>Chalcidoidea</taxon>
        <taxon>Trichogrammatidae</taxon>
        <taxon>Trichogramma</taxon>
    </lineage>
</organism>
<feature type="transmembrane region" description="Helical" evidence="7">
    <location>
        <begin position="350"/>
        <end position="370"/>
    </location>
</feature>
<dbReference type="AlphaFoldDB" id="A0A6H5ILA8"/>